<evidence type="ECO:0000256" key="3">
    <source>
        <dbReference type="ARBA" id="ARBA00022991"/>
    </source>
</evidence>
<evidence type="ECO:0000313" key="7">
    <source>
        <dbReference type="Proteomes" id="UP000288805"/>
    </source>
</evidence>
<gene>
    <name evidence="6" type="primary">ADO1_1</name>
    <name evidence="6" type="ORF">CK203_044357</name>
</gene>
<dbReference type="Proteomes" id="UP000288805">
    <property type="component" value="Unassembled WGS sequence"/>
</dbReference>
<keyword evidence="3" id="KW-0157">Chromophore</keyword>
<accession>A0A438H8J8</accession>
<evidence type="ECO:0000256" key="4">
    <source>
        <dbReference type="ARBA" id="ARBA00023170"/>
    </source>
</evidence>
<dbReference type="InterPro" id="IPR000014">
    <property type="entry name" value="PAS"/>
</dbReference>
<dbReference type="PROSITE" id="PS50112">
    <property type="entry name" value="PAS"/>
    <property type="match status" value="1"/>
</dbReference>
<evidence type="ECO:0000256" key="2">
    <source>
        <dbReference type="ARBA" id="ARBA00022606"/>
    </source>
</evidence>
<sequence length="246" mass="28136">MEWDSNSDLSGDEEEEGFLLSDGGPLPFPAEGLVQTAPCGFVVTDALEPDHPIIYVNTMFEMVTGYQAEEVLGRFRCNFLLNFVMESAILFVEKALGEGKGIGVFECFSVRWFSLDKQGTLWLNRLIACECSELSSLDWKVILVYGLMNWSTVFMEKKGGGLVIIRKYREEEGGWCSRALREGYGVGLWKAIGNRWEEFNKRVGFMVRNGRKVKFWEDRLYGDEFMEEAFPELFSITFAKDAWVNL</sequence>
<comment type="caution">
    <text evidence="6">The sequence shown here is derived from an EMBL/GenBank/DDBJ whole genome shotgun (WGS) entry which is preliminary data.</text>
</comment>
<dbReference type="AlphaFoldDB" id="A0A438H8J8"/>
<protein>
    <submittedName>
        <fullName evidence="6">Adagio protein 1</fullName>
    </submittedName>
</protein>
<dbReference type="InterPro" id="IPR035965">
    <property type="entry name" value="PAS-like_dom_sf"/>
</dbReference>
<dbReference type="GO" id="GO:0009881">
    <property type="term" value="F:photoreceptor activity"/>
    <property type="evidence" value="ECO:0007669"/>
    <property type="project" value="UniProtKB-KW"/>
</dbReference>
<dbReference type="CDD" id="cd00130">
    <property type="entry name" value="PAS"/>
    <property type="match status" value="1"/>
</dbReference>
<dbReference type="EMBL" id="QGNW01000263">
    <property type="protein sequence ID" value="RVW80651.1"/>
    <property type="molecule type" value="Genomic_DNA"/>
</dbReference>
<dbReference type="Gene3D" id="3.30.450.20">
    <property type="entry name" value="PAS domain"/>
    <property type="match status" value="1"/>
</dbReference>
<keyword evidence="1" id="KW-0600">Photoreceptor protein</keyword>
<name>A0A438H8J8_VITVI</name>
<dbReference type="SUPFAM" id="SSF55785">
    <property type="entry name" value="PYP-like sensor domain (PAS domain)"/>
    <property type="match status" value="1"/>
</dbReference>
<organism evidence="6 7">
    <name type="scientific">Vitis vinifera</name>
    <name type="common">Grape</name>
    <dbReference type="NCBI Taxonomy" id="29760"/>
    <lineage>
        <taxon>Eukaryota</taxon>
        <taxon>Viridiplantae</taxon>
        <taxon>Streptophyta</taxon>
        <taxon>Embryophyta</taxon>
        <taxon>Tracheophyta</taxon>
        <taxon>Spermatophyta</taxon>
        <taxon>Magnoliopsida</taxon>
        <taxon>eudicotyledons</taxon>
        <taxon>Gunneridae</taxon>
        <taxon>Pentapetalae</taxon>
        <taxon>rosids</taxon>
        <taxon>Vitales</taxon>
        <taxon>Vitaceae</taxon>
        <taxon>Viteae</taxon>
        <taxon>Vitis</taxon>
    </lineage>
</organism>
<evidence type="ECO:0000313" key="6">
    <source>
        <dbReference type="EMBL" id="RVW80651.1"/>
    </source>
</evidence>
<keyword evidence="2" id="KW-0716">Sensory transduction</keyword>
<feature type="domain" description="PAS" evidence="5">
    <location>
        <begin position="33"/>
        <end position="74"/>
    </location>
</feature>
<keyword evidence="4" id="KW-0675">Receptor</keyword>
<evidence type="ECO:0000259" key="5">
    <source>
        <dbReference type="PROSITE" id="PS50112"/>
    </source>
</evidence>
<evidence type="ECO:0000256" key="1">
    <source>
        <dbReference type="ARBA" id="ARBA00022543"/>
    </source>
</evidence>
<reference evidence="6 7" key="1">
    <citation type="journal article" date="2018" name="PLoS Genet.">
        <title>Population sequencing reveals clonal diversity and ancestral inbreeding in the grapevine cultivar Chardonnay.</title>
        <authorList>
            <person name="Roach M.J."/>
            <person name="Johnson D.L."/>
            <person name="Bohlmann J."/>
            <person name="van Vuuren H.J."/>
            <person name="Jones S.J."/>
            <person name="Pretorius I.S."/>
            <person name="Schmidt S.A."/>
            <person name="Borneman A.R."/>
        </authorList>
    </citation>
    <scope>NUCLEOTIDE SEQUENCE [LARGE SCALE GENOMIC DNA]</scope>
    <source>
        <strain evidence="7">cv. Chardonnay</strain>
        <tissue evidence="6">Leaf</tissue>
    </source>
</reference>
<proteinExistence type="predicted"/>